<evidence type="ECO:0000259" key="5">
    <source>
        <dbReference type="SMART" id="SM00382"/>
    </source>
</evidence>
<dbReference type="Gene3D" id="1.10.8.60">
    <property type="match status" value="1"/>
</dbReference>
<dbReference type="RefSeq" id="XP_022462131.1">
    <property type="nucleotide sequence ID" value="XM_022611482.1"/>
</dbReference>
<organism evidence="6 7">
    <name type="scientific">Huiozyma naganishii (strain ATCC MYA-139 / BCRC 22969 / CBS 8797 / KCTC 17520 / NBRC 10181 / NCYC 3082 / Yp74L-3)</name>
    <name type="common">Yeast</name>
    <name type="synonym">Kazachstania naganishii</name>
    <dbReference type="NCBI Taxonomy" id="1071383"/>
    <lineage>
        <taxon>Eukaryota</taxon>
        <taxon>Fungi</taxon>
        <taxon>Dikarya</taxon>
        <taxon>Ascomycota</taxon>
        <taxon>Saccharomycotina</taxon>
        <taxon>Saccharomycetes</taxon>
        <taxon>Saccharomycetales</taxon>
        <taxon>Saccharomycetaceae</taxon>
        <taxon>Huiozyma</taxon>
    </lineage>
</organism>
<evidence type="ECO:0000256" key="4">
    <source>
        <dbReference type="SAM" id="MobiDB-lite"/>
    </source>
</evidence>
<dbReference type="Pfam" id="PF00004">
    <property type="entry name" value="AAA"/>
    <property type="match status" value="1"/>
</dbReference>
<dbReference type="InterPro" id="IPR027417">
    <property type="entry name" value="P-loop_NTPase"/>
</dbReference>
<dbReference type="PANTHER" id="PTHR23074:SF81">
    <property type="entry name" value="26S PROTEASOME SUBUNIT YTA6-RELATED"/>
    <property type="match status" value="1"/>
</dbReference>
<dbReference type="HOGENOM" id="CLU_000688_15_3_1"/>
<feature type="region of interest" description="Disordered" evidence="4">
    <location>
        <begin position="354"/>
        <end position="384"/>
    </location>
</feature>
<dbReference type="SUPFAM" id="SSF52540">
    <property type="entry name" value="P-loop containing nucleoside triphosphate hydrolases"/>
    <property type="match status" value="1"/>
</dbReference>
<dbReference type="Pfam" id="PF09336">
    <property type="entry name" value="Vps4_C"/>
    <property type="match status" value="1"/>
</dbReference>
<dbReference type="eggNOG" id="KOG0740">
    <property type="taxonomic scope" value="Eukaryota"/>
</dbReference>
<dbReference type="Gene3D" id="3.40.50.300">
    <property type="entry name" value="P-loop containing nucleotide triphosphate hydrolases"/>
    <property type="match status" value="1"/>
</dbReference>
<dbReference type="STRING" id="1071383.J7QZI3"/>
<dbReference type="OMA" id="YETRLYH"/>
<dbReference type="GeneID" id="34523520"/>
<dbReference type="FunFam" id="1.10.8.60:FF:000022">
    <property type="entry name" value="Fidgetin like 1"/>
    <property type="match status" value="1"/>
</dbReference>
<reference evidence="6 7" key="1">
    <citation type="journal article" date="2011" name="Proc. Natl. Acad. Sci. U.S.A.">
        <title>Evolutionary erosion of yeast sex chromosomes by mating-type switching accidents.</title>
        <authorList>
            <person name="Gordon J.L."/>
            <person name="Armisen D."/>
            <person name="Proux-Wera E."/>
            <person name="Oheigeartaigh S.S."/>
            <person name="Byrne K.P."/>
            <person name="Wolfe K.H."/>
        </authorList>
    </citation>
    <scope>NUCLEOTIDE SEQUENCE [LARGE SCALE GENOMIC DNA]</scope>
    <source>
        <strain evidence="7">ATCC MYA-139 / BCRC 22969 / CBS 8797 / CCRC 22969 / KCTC 17520 / NBRC 10181 / NCYC 3082</strain>
    </source>
</reference>
<dbReference type="OrthoDB" id="10251136at2759"/>
<sequence>MVQEKFIVPRNLTLSQCLELLYSVVLNQYENLKAECALIKKSQKYKNLSKLHKSLELLLEYVNDGLKRVEKSYAVQSGWGNYIKEHAEFKVIMEDFQILGHEIRVIRREVVDIMEENGTDKILGIWRINGSMKKKLEDEEKDTRVMQNAERIKEERRRDLEAAKLEREQKLKEQKLMEQQLEQQKERLLELRIKQQVETQMTEKLQEEKRMRKQLELKNEEKLEELRQKMLKNARELANQNKAAQAISSAKKERRSLDIQRASNTAREPAVTAPRRSLNAKPSKHISQRELNQSSVNKAAVLAWSSAQRNYTPENSNYKPTTSKPVRRATSVSVAPPVNVVRRKTEPLKIHVNKPLMKSPTLKSPATRKQPQLNASTNSAQGTTANGAYKVSSKILSSSVPSSPRIAQAGAKARSQSPPSALDPGWPIERRIAHIMKTLNGVDPIACQQIVNDIMITDSKVYWDDIAGLRGAKNALKEIVVYPFLRPDLFKGLREPISGMLLFGPPGTGKTMIAKAIATEANSTFFSISASSLLSKYLGESEKLVKALFYVAKRMAPSIIFIDEIDSLLGNRSDNENESSRRIKTELLIQWSELSSAAVRDEDGDTGTTNGDAAPDSRVLVLSATNLPWVIDEAARRRFTRRLYIPLPDPETRAYHLRKLMSKQRNGLLDEDFDEIVAATDGYSGSDITALAKEAAMEPIRDLGDKLMDANFDTIRPVNKQDFVNAMKTIKKSVSKDSLKQFNDWASHYGSVGS</sequence>
<evidence type="ECO:0000256" key="3">
    <source>
        <dbReference type="ARBA" id="ARBA00022840"/>
    </source>
</evidence>
<dbReference type="CDD" id="cd19509">
    <property type="entry name" value="RecA-like_VPS4-like"/>
    <property type="match status" value="1"/>
</dbReference>
<dbReference type="PANTHER" id="PTHR23074">
    <property type="entry name" value="AAA DOMAIN-CONTAINING"/>
    <property type="match status" value="1"/>
</dbReference>
<accession>J7QZI3</accession>
<dbReference type="Proteomes" id="UP000006310">
    <property type="component" value="Chromosome 1"/>
</dbReference>
<dbReference type="InterPro" id="IPR041569">
    <property type="entry name" value="AAA_lid_3"/>
</dbReference>
<feature type="region of interest" description="Disordered" evidence="4">
    <location>
        <begin position="311"/>
        <end position="331"/>
    </location>
</feature>
<dbReference type="PROSITE" id="PS00674">
    <property type="entry name" value="AAA"/>
    <property type="match status" value="1"/>
</dbReference>
<dbReference type="GO" id="GO:0016887">
    <property type="term" value="F:ATP hydrolysis activity"/>
    <property type="evidence" value="ECO:0007669"/>
    <property type="project" value="InterPro"/>
</dbReference>
<keyword evidence="3" id="KW-0067">ATP-binding</keyword>
<comment type="similarity">
    <text evidence="1">Belongs to the AAA ATPase family.</text>
</comment>
<feature type="region of interest" description="Disordered" evidence="4">
    <location>
        <begin position="242"/>
        <end position="292"/>
    </location>
</feature>
<dbReference type="InterPro" id="IPR015415">
    <property type="entry name" value="Spast_Vps4_C"/>
</dbReference>
<dbReference type="GO" id="GO:0005938">
    <property type="term" value="C:cell cortex"/>
    <property type="evidence" value="ECO:0007669"/>
    <property type="project" value="EnsemblFungi"/>
</dbReference>
<dbReference type="InterPro" id="IPR003593">
    <property type="entry name" value="AAA+_ATPase"/>
</dbReference>
<dbReference type="GO" id="GO:0005524">
    <property type="term" value="F:ATP binding"/>
    <property type="evidence" value="ECO:0007669"/>
    <property type="project" value="UniProtKB-KW"/>
</dbReference>
<gene>
    <name evidence="6" type="primary">KNAG0A01960</name>
    <name evidence="6" type="ordered locus">KNAG_0A01960</name>
</gene>
<dbReference type="EMBL" id="HE978314">
    <property type="protein sequence ID" value="CCK67885.1"/>
    <property type="molecule type" value="Genomic_DNA"/>
</dbReference>
<dbReference type="Pfam" id="PF17862">
    <property type="entry name" value="AAA_lid_3"/>
    <property type="match status" value="1"/>
</dbReference>
<dbReference type="GO" id="GO:0045727">
    <property type="term" value="P:positive regulation of translation"/>
    <property type="evidence" value="ECO:0007669"/>
    <property type="project" value="EnsemblFungi"/>
</dbReference>
<reference evidence="7" key="2">
    <citation type="submission" date="2012-08" db="EMBL/GenBank/DDBJ databases">
        <title>Genome sequence of Kazachstania naganishii.</title>
        <authorList>
            <person name="Gordon J.L."/>
            <person name="Armisen D."/>
            <person name="Proux-Wera E."/>
            <person name="OhEigeartaigh S.S."/>
            <person name="Byrne K.P."/>
            <person name="Wolfe K.H."/>
        </authorList>
    </citation>
    <scope>NUCLEOTIDE SEQUENCE [LARGE SCALE GENOMIC DNA]</scope>
    <source>
        <strain evidence="7">ATCC MYA-139 / BCRC 22969 / CBS 8797 / CCRC 22969 / KCTC 17520 / NBRC 10181 / NCYC 3082</strain>
    </source>
</reference>
<keyword evidence="7" id="KW-1185">Reference proteome</keyword>
<feature type="compositionally biased region" description="Polar residues" evidence="4">
    <location>
        <begin position="311"/>
        <end position="324"/>
    </location>
</feature>
<keyword evidence="2" id="KW-0547">Nucleotide-binding</keyword>
<proteinExistence type="inferred from homology"/>
<dbReference type="AlphaFoldDB" id="J7QZI3"/>
<dbReference type="FunFam" id="3.40.50.300:FF:000093">
    <property type="entry name" value="Fidgetin-like 1"/>
    <property type="match status" value="1"/>
</dbReference>
<dbReference type="SMART" id="SM00382">
    <property type="entry name" value="AAA"/>
    <property type="match status" value="1"/>
</dbReference>
<evidence type="ECO:0000256" key="2">
    <source>
        <dbReference type="ARBA" id="ARBA00022741"/>
    </source>
</evidence>
<name>J7QZI3_HUIN7</name>
<dbReference type="KEGG" id="kng:KNAG_0A01960"/>
<feature type="region of interest" description="Disordered" evidence="4">
    <location>
        <begin position="400"/>
        <end position="425"/>
    </location>
</feature>
<dbReference type="InterPro" id="IPR003960">
    <property type="entry name" value="ATPase_AAA_CS"/>
</dbReference>
<feature type="domain" description="AAA+ ATPase" evidence="5">
    <location>
        <begin position="496"/>
        <end position="649"/>
    </location>
</feature>
<dbReference type="InterPro" id="IPR050304">
    <property type="entry name" value="MT-severing_AAA_ATPase"/>
</dbReference>
<evidence type="ECO:0000313" key="7">
    <source>
        <dbReference type="Proteomes" id="UP000006310"/>
    </source>
</evidence>
<feature type="compositionally biased region" description="Polar residues" evidence="4">
    <location>
        <begin position="361"/>
        <end position="384"/>
    </location>
</feature>
<evidence type="ECO:0000256" key="1">
    <source>
        <dbReference type="ARBA" id="ARBA00006914"/>
    </source>
</evidence>
<dbReference type="InterPro" id="IPR003959">
    <property type="entry name" value="ATPase_AAA_core"/>
</dbReference>
<protein>
    <recommendedName>
        <fullName evidence="5">AAA+ ATPase domain-containing protein</fullName>
    </recommendedName>
</protein>
<evidence type="ECO:0000313" key="6">
    <source>
        <dbReference type="EMBL" id="CCK67885.1"/>
    </source>
</evidence>